<gene>
    <name evidence="2" type="ORF">MET9862_04332</name>
</gene>
<feature type="compositionally biased region" description="Basic and acidic residues" evidence="1">
    <location>
        <begin position="1"/>
        <end position="22"/>
    </location>
</feature>
<feature type="region of interest" description="Disordered" evidence="1">
    <location>
        <begin position="1"/>
        <end position="88"/>
    </location>
</feature>
<organism evidence="2 3">
    <name type="scientific">Methylobacterium symbioticum</name>
    <dbReference type="NCBI Taxonomy" id="2584084"/>
    <lineage>
        <taxon>Bacteria</taxon>
        <taxon>Pseudomonadati</taxon>
        <taxon>Pseudomonadota</taxon>
        <taxon>Alphaproteobacteria</taxon>
        <taxon>Hyphomicrobiales</taxon>
        <taxon>Methylobacteriaceae</taxon>
        <taxon>Methylobacterium</taxon>
    </lineage>
</organism>
<dbReference type="RefSeq" id="WP_142584931.1">
    <property type="nucleotide sequence ID" value="NZ_CABFPH010000082.1"/>
</dbReference>
<protein>
    <submittedName>
        <fullName evidence="2">Uncharacterized protein</fullName>
    </submittedName>
</protein>
<name>A0A509EKG5_9HYPH</name>
<evidence type="ECO:0000313" key="3">
    <source>
        <dbReference type="Proteomes" id="UP000410984"/>
    </source>
</evidence>
<proteinExistence type="predicted"/>
<evidence type="ECO:0000313" key="2">
    <source>
        <dbReference type="EMBL" id="VUD73713.1"/>
    </source>
</evidence>
<dbReference type="OrthoDB" id="7996552at2"/>
<dbReference type="EMBL" id="CABFPH010000082">
    <property type="protein sequence ID" value="VUD73713.1"/>
    <property type="molecule type" value="Genomic_DNA"/>
</dbReference>
<keyword evidence="3" id="KW-1185">Reference proteome</keyword>
<accession>A0A509EKG5</accession>
<reference evidence="2 3" key="1">
    <citation type="submission" date="2019-06" db="EMBL/GenBank/DDBJ databases">
        <authorList>
            <person name="Rodrigo-Torres L."/>
            <person name="Arahal R. D."/>
            <person name="Lucena T."/>
        </authorList>
    </citation>
    <scope>NUCLEOTIDE SEQUENCE [LARGE SCALE GENOMIC DNA]</scope>
    <source>
        <strain evidence="2 3">SB0023/3</strain>
    </source>
</reference>
<dbReference type="Proteomes" id="UP000410984">
    <property type="component" value="Unassembled WGS sequence"/>
</dbReference>
<dbReference type="AlphaFoldDB" id="A0A509EKG5"/>
<sequence length="107" mass="11527">MTQDSRQRPSLKEFDAYADRNGQDMGQDSARDVGIPARTQADLKRDPEGQAETARLASGTPRQDATDATEAETPPENLRRLRGESTGAAAEAIERATAAIGQDDGKR</sequence>
<evidence type="ECO:0000256" key="1">
    <source>
        <dbReference type="SAM" id="MobiDB-lite"/>
    </source>
</evidence>